<accession>A0AAV0ZAP5</accession>
<organism evidence="1 2">
    <name type="scientific">Vicia faba</name>
    <name type="common">Broad bean</name>
    <name type="synonym">Faba vulgaris</name>
    <dbReference type="NCBI Taxonomy" id="3906"/>
    <lineage>
        <taxon>Eukaryota</taxon>
        <taxon>Viridiplantae</taxon>
        <taxon>Streptophyta</taxon>
        <taxon>Embryophyta</taxon>
        <taxon>Tracheophyta</taxon>
        <taxon>Spermatophyta</taxon>
        <taxon>Magnoliopsida</taxon>
        <taxon>eudicotyledons</taxon>
        <taxon>Gunneridae</taxon>
        <taxon>Pentapetalae</taxon>
        <taxon>rosids</taxon>
        <taxon>fabids</taxon>
        <taxon>Fabales</taxon>
        <taxon>Fabaceae</taxon>
        <taxon>Papilionoideae</taxon>
        <taxon>50 kb inversion clade</taxon>
        <taxon>NPAAA clade</taxon>
        <taxon>Hologalegina</taxon>
        <taxon>IRL clade</taxon>
        <taxon>Fabeae</taxon>
        <taxon>Vicia</taxon>
    </lineage>
</organism>
<dbReference type="EMBL" id="OX451735">
    <property type="protein sequence ID" value="CAI8593475.1"/>
    <property type="molecule type" value="Genomic_DNA"/>
</dbReference>
<keyword evidence="2" id="KW-1185">Reference proteome</keyword>
<evidence type="ECO:0000313" key="1">
    <source>
        <dbReference type="EMBL" id="CAI8593475.1"/>
    </source>
</evidence>
<sequence>MAEATRMQNAIREAEERIMMAVEPCITRQIRELENHFETQFTNVQEAMRGIGLQMEELTAARRHGGNGDGATRPAMRLTRLDFPKFTRDDVESWIAKCERFFVVGWNARRGQGLGCEYRS</sequence>
<reference evidence="1 2" key="1">
    <citation type="submission" date="2023-01" db="EMBL/GenBank/DDBJ databases">
        <authorList>
            <person name="Kreplak J."/>
        </authorList>
    </citation>
    <scope>NUCLEOTIDE SEQUENCE [LARGE SCALE GENOMIC DNA]</scope>
</reference>
<gene>
    <name evidence="1" type="ORF">VFH_I093160</name>
</gene>
<name>A0AAV0ZAP5_VICFA</name>
<dbReference type="AlphaFoldDB" id="A0AAV0ZAP5"/>
<evidence type="ECO:0000313" key="2">
    <source>
        <dbReference type="Proteomes" id="UP001157006"/>
    </source>
</evidence>
<dbReference type="Proteomes" id="UP001157006">
    <property type="component" value="Chromosome 1S"/>
</dbReference>
<proteinExistence type="predicted"/>
<protein>
    <submittedName>
        <fullName evidence="1">Uncharacterized protein</fullName>
    </submittedName>
</protein>